<accession>A0A1I0DI67</accession>
<evidence type="ECO:0000313" key="3">
    <source>
        <dbReference type="Proteomes" id="UP000199308"/>
    </source>
</evidence>
<reference evidence="2 3" key="1">
    <citation type="submission" date="2016-10" db="EMBL/GenBank/DDBJ databases">
        <authorList>
            <person name="de Groot N.N."/>
        </authorList>
    </citation>
    <scope>NUCLEOTIDE SEQUENCE [LARGE SCALE GENOMIC DNA]</scope>
    <source>
        <strain evidence="2 3">DSM 19706</strain>
    </source>
</reference>
<protein>
    <submittedName>
        <fullName evidence="2">Pyrrolidone-carboxylate peptidase (N-terminal pyroglutamyl peptidase)</fullName>
    </submittedName>
</protein>
<keyword evidence="3" id="KW-1185">Reference proteome</keyword>
<dbReference type="RefSeq" id="WP_093328969.1">
    <property type="nucleotide sequence ID" value="NZ_AP027363.1"/>
</dbReference>
<gene>
    <name evidence="2" type="ORF">SAMN05660429_01530</name>
</gene>
<organism evidence="2 3">
    <name type="scientific">Thalassotalea agarivorans</name>
    <name type="common">Thalassomonas agarivorans</name>
    <dbReference type="NCBI Taxonomy" id="349064"/>
    <lineage>
        <taxon>Bacteria</taxon>
        <taxon>Pseudomonadati</taxon>
        <taxon>Pseudomonadota</taxon>
        <taxon>Gammaproteobacteria</taxon>
        <taxon>Alteromonadales</taxon>
        <taxon>Colwelliaceae</taxon>
        <taxon>Thalassotalea</taxon>
    </lineage>
</organism>
<dbReference type="AlphaFoldDB" id="A0A1I0DI67"/>
<dbReference type="STRING" id="349064.SAMN05660429_01530"/>
<dbReference type="EMBL" id="FOHK01000006">
    <property type="protein sequence ID" value="SET32108.1"/>
    <property type="molecule type" value="Genomic_DNA"/>
</dbReference>
<feature type="chain" id="PRO_5011434985" evidence="1">
    <location>
        <begin position="23"/>
        <end position="390"/>
    </location>
</feature>
<evidence type="ECO:0000256" key="1">
    <source>
        <dbReference type="SAM" id="SignalP"/>
    </source>
</evidence>
<dbReference type="InterPro" id="IPR036440">
    <property type="entry name" value="Peptidase_C15-like_sf"/>
</dbReference>
<dbReference type="OrthoDB" id="4555199at2"/>
<dbReference type="SUPFAM" id="SSF53182">
    <property type="entry name" value="Pyrrolidone carboxyl peptidase (pyroglutamate aminopeptidase)"/>
    <property type="match status" value="1"/>
</dbReference>
<name>A0A1I0DI67_THASX</name>
<evidence type="ECO:0000313" key="2">
    <source>
        <dbReference type="EMBL" id="SET32108.1"/>
    </source>
</evidence>
<dbReference type="Gene3D" id="3.40.630.20">
    <property type="entry name" value="Peptidase C15, pyroglutamyl peptidase I-like"/>
    <property type="match status" value="1"/>
</dbReference>
<proteinExistence type="predicted"/>
<keyword evidence="1" id="KW-0732">Signal</keyword>
<dbReference type="Proteomes" id="UP000199308">
    <property type="component" value="Unassembled WGS sequence"/>
</dbReference>
<sequence length="390" mass="43631">MVNRRKCLTLAALLFVSNVVSALDLTELTVEEKRIDKAIEAMPKVTSRLDSRVKQFETQIVKAKNYTALTEIVIRHGSRLWTDAVMAFSEDGNYEDRSLYWARLKMAKALRLAPAFKALYQVQQSKLVTKFELLTRGQSDIDFNRNADIKILLTGFDPFFLDRDIKQSNPSGVSALYFDDVYMSVEGITIEIETVIVPVRFADFNQGMIETILTPYVKRGGVDMIATVSMGREQFDLEHFPGLRRSAKAPDNLNIYTGANDTNPLVPQLNDAPLKGPEFLAFSLPYKAMMAIDEPFAVNDRRTVTTLSKGTFDAQALSDLAQQTSVEGSGGGYLSNEISYRSILLRDKYRPILPVGHIHTPRIKGVDKETSAAIARQIKQMLIAAAKVIH</sequence>
<feature type="signal peptide" evidence="1">
    <location>
        <begin position="1"/>
        <end position="22"/>
    </location>
</feature>